<feature type="compositionally biased region" description="Polar residues" evidence="9">
    <location>
        <begin position="589"/>
        <end position="604"/>
    </location>
</feature>
<dbReference type="CDD" id="cd21675">
    <property type="entry name" value="SMP_TEX2"/>
    <property type="match status" value="1"/>
</dbReference>
<keyword evidence="8 10" id="KW-0472">Membrane</keyword>
<feature type="region of interest" description="Disordered" evidence="9">
    <location>
        <begin position="675"/>
        <end position="732"/>
    </location>
</feature>
<dbReference type="Proteomes" id="UP000094020">
    <property type="component" value="Chromosome 6"/>
</dbReference>
<evidence type="ECO:0000256" key="3">
    <source>
        <dbReference type="ARBA" id="ARBA00022692"/>
    </source>
</evidence>
<feature type="transmembrane region" description="Helical" evidence="10">
    <location>
        <begin position="7"/>
        <end position="31"/>
    </location>
</feature>
<feature type="compositionally biased region" description="Polar residues" evidence="9">
    <location>
        <begin position="984"/>
        <end position="993"/>
    </location>
</feature>
<comment type="subcellular location">
    <subcellularLocation>
        <location evidence="1">Endoplasmic reticulum membrane</location>
    </subcellularLocation>
</comment>
<feature type="compositionally biased region" description="Basic and acidic residues" evidence="9">
    <location>
        <begin position="790"/>
        <end position="801"/>
    </location>
</feature>
<keyword evidence="3 10" id="KW-0812">Transmembrane</keyword>
<name>A0A1B9I7H4_9TREE</name>
<dbReference type="GeneID" id="30170547"/>
<dbReference type="PANTHER" id="PTHR13466:SF19">
    <property type="entry name" value="NUCLEUS-VACUOLE JUNCTION PROTEIN 2"/>
    <property type="match status" value="1"/>
</dbReference>
<dbReference type="EMBL" id="CP144524">
    <property type="protein sequence ID" value="WWC70691.1"/>
    <property type="molecule type" value="Genomic_DNA"/>
</dbReference>
<dbReference type="PANTHER" id="PTHR13466">
    <property type="entry name" value="TEX2 PROTEIN-RELATED"/>
    <property type="match status" value="1"/>
</dbReference>
<keyword evidence="4" id="KW-0256">Endoplasmic reticulum</keyword>
<dbReference type="PROSITE" id="PS51847">
    <property type="entry name" value="SMP"/>
    <property type="match status" value="1"/>
</dbReference>
<evidence type="ECO:0000313" key="14">
    <source>
        <dbReference type="Proteomes" id="UP000094020"/>
    </source>
</evidence>
<dbReference type="SUPFAM" id="SSF50729">
    <property type="entry name" value="PH domain-like"/>
    <property type="match status" value="1"/>
</dbReference>
<dbReference type="GO" id="GO:0032865">
    <property type="term" value="C:ERMES complex"/>
    <property type="evidence" value="ECO:0007669"/>
    <property type="project" value="TreeGrafter"/>
</dbReference>
<dbReference type="InterPro" id="IPR031468">
    <property type="entry name" value="SMP_LBD"/>
</dbReference>
<gene>
    <name evidence="12" type="ORF">I206_02178</name>
    <name evidence="13" type="ORF">I206_104642</name>
</gene>
<feature type="compositionally biased region" description="Basic and acidic residues" evidence="9">
    <location>
        <begin position="1030"/>
        <end position="1040"/>
    </location>
</feature>
<dbReference type="OrthoDB" id="26740at2759"/>
<feature type="domain" description="SMP-LTD" evidence="11">
    <location>
        <begin position="309"/>
        <end position="505"/>
    </location>
</feature>
<dbReference type="EMBL" id="KV700115">
    <property type="protein sequence ID" value="OCF51464.1"/>
    <property type="molecule type" value="Genomic_DNA"/>
</dbReference>
<sequence>MWWPFQWLVIYVLGGVTFVPLVIAVAIWYVIKYGSVPIGDSDLFKAEKAELQNEEERDQQIEKSKITISPVEKPLSGWLTVRRQFKPLGTGTKNAIATSSTTGTAEDGEHGESEGEKDREKGDTESLNTNGSTSSNPTTYSARLAQTYRSVMDARAAKKEPVPKEFFFCVLKGSVLFLYEDESQSNCVAALGVDQYTVRIEREDGKRFKGKDAEMFAKRNAVVLRVAKGVEKKGLPILSKGTQAENEAGKEIEMENKPIFLFTKSNMKMEDWYLALLEASSQSTHTKTTDVFQAKDMQDLVNTIDTEPDPIPMRWLNAMFGRIFFSLYKTEALEQFIINRIMKKLTRVNRPSFLGPIVVREVNVGTSSPLLSKPMLKDLTAEGTAAFEAHIQYRSNPSRPNSQIRITIATTATIPTGFKPYVVDLVLAVELKSLEGNLVMQIKKPPSNRIWYGFTAMPKMEIQIIPVVSERKIQLGMVLKAIEKQIREVFAESVVLPNMDDLAFFDTSRLNVRGGIFNEASKVSQDTQEESTEGDGALPDVEIQTSNEDPASAVPSTANLRKRIPHKSKTADVGHLDNSENPTGLGISRTDTAPPTLSNGTTAKTAAAIQNTKKWFAQTGSSRPPSLTAQTVTGGSNSNLDESMAPRTSNDIDKEAPSFVENPILEANYTNSPSISAVQVSSSTAPLSEEEKQALERTQPRDPSPAKRPHGEINMHSLRGIPAPSDASIASTSSSKYGADLASAAPQSSTTSLISSLRSRDKQALQAQVGTARDSLKKWGVGLAAKRKAFKEGQPQREEIRAPALYRPPEEDLREDERAHLSTSPNRSLQDRLNAAAHANASSIPMPIPARNRSASTSSRPSLFASPKSTTSPASTSPPKWAPSLSGPTTGMVKDGSSSVPPSMAQTRRSSNSTPVLTQPTSGRSMVVPRVPKRPGQVTGIGHDASETMVRKVSAEDGFRQERVEDVKRGVSPSPSRRSVEAFGQSSVNSSVGITDIPSPAKPSSPETESVPPPLPPRQSSPELANDKTLNQHDLKHDTTEAVVPIPPMRSNSVGALPSVDPARDKDNIPDIDVTSPTTTESDLLLSRSPGSSSVAENALRNLVARNEEALKAKARNSVPPSPNPYEIPIDQVIEPEVGDDSKAQSEIPPNPAKD</sequence>
<feature type="compositionally biased region" description="Low complexity" evidence="9">
    <location>
        <begin position="865"/>
        <end position="884"/>
    </location>
</feature>
<keyword evidence="6" id="KW-0445">Lipid transport</keyword>
<feature type="compositionally biased region" description="Polar residues" evidence="9">
    <location>
        <begin position="896"/>
        <end position="924"/>
    </location>
</feature>
<keyword evidence="14" id="KW-1185">Reference proteome</keyword>
<feature type="compositionally biased region" description="Basic and acidic residues" evidence="9">
    <location>
        <begin position="569"/>
        <end position="578"/>
    </location>
</feature>
<dbReference type="AlphaFoldDB" id="A0A1B9I7H4"/>
<feature type="compositionally biased region" description="Polar residues" evidence="9">
    <location>
        <begin position="91"/>
        <end position="104"/>
    </location>
</feature>
<feature type="region of interest" description="Disordered" evidence="9">
    <location>
        <begin position="789"/>
        <end position="1095"/>
    </location>
</feature>
<feature type="compositionally biased region" description="Low complexity" evidence="9">
    <location>
        <begin position="721"/>
        <end position="732"/>
    </location>
</feature>
<evidence type="ECO:0000256" key="6">
    <source>
        <dbReference type="ARBA" id="ARBA00023055"/>
    </source>
</evidence>
<accession>A0A1B9I7H4</accession>
<feature type="region of interest" description="Disordered" evidence="9">
    <location>
        <begin position="521"/>
        <end position="604"/>
    </location>
</feature>
<keyword evidence="2" id="KW-0813">Transport</keyword>
<keyword evidence="5 10" id="KW-1133">Transmembrane helix</keyword>
<feature type="compositionally biased region" description="Basic and acidic residues" evidence="9">
    <location>
        <begin position="808"/>
        <end position="820"/>
    </location>
</feature>
<evidence type="ECO:0000256" key="7">
    <source>
        <dbReference type="ARBA" id="ARBA00023121"/>
    </source>
</evidence>
<feature type="compositionally biased region" description="Polar residues" evidence="9">
    <location>
        <begin position="543"/>
        <end position="559"/>
    </location>
</feature>
<reference evidence="13" key="2">
    <citation type="submission" date="2013-07" db="EMBL/GenBank/DDBJ databases">
        <authorList>
            <consortium name="The Broad Institute Genome Sequencing Platform"/>
            <person name="Cuomo C."/>
            <person name="Litvintseva A."/>
            <person name="Chen Y."/>
            <person name="Heitman J."/>
            <person name="Sun S."/>
            <person name="Springer D."/>
            <person name="Dromer F."/>
            <person name="Young S.K."/>
            <person name="Zeng Q."/>
            <person name="Gargeya S."/>
            <person name="Fitzgerald M."/>
            <person name="Abouelleil A."/>
            <person name="Alvarado L."/>
            <person name="Berlin A.M."/>
            <person name="Chapman S.B."/>
            <person name="Dewar J."/>
            <person name="Goldberg J."/>
            <person name="Griggs A."/>
            <person name="Gujja S."/>
            <person name="Hansen M."/>
            <person name="Howarth C."/>
            <person name="Imamovic A."/>
            <person name="Larimer J."/>
            <person name="McCowan C."/>
            <person name="Murphy C."/>
            <person name="Pearson M."/>
            <person name="Priest M."/>
            <person name="Roberts A."/>
            <person name="Saif S."/>
            <person name="Shea T."/>
            <person name="Sykes S."/>
            <person name="Wortman J."/>
            <person name="Nusbaum C."/>
            <person name="Birren B."/>
        </authorList>
    </citation>
    <scope>NUCLEOTIDE SEQUENCE</scope>
    <source>
        <strain evidence="13">CBS 10737</strain>
    </source>
</reference>
<dbReference type="STRING" id="1296096.A0A1B9I7H4"/>
<dbReference type="KEGG" id="kpin:30170547"/>
<feature type="compositionally biased region" description="Low complexity" evidence="9">
    <location>
        <begin position="125"/>
        <end position="141"/>
    </location>
</feature>
<dbReference type="GO" id="GO:1990456">
    <property type="term" value="P:mitochondrion-endoplasmic reticulum membrane tethering"/>
    <property type="evidence" value="ECO:0007669"/>
    <property type="project" value="TreeGrafter"/>
</dbReference>
<evidence type="ECO:0000256" key="5">
    <source>
        <dbReference type="ARBA" id="ARBA00022989"/>
    </source>
</evidence>
<evidence type="ECO:0000256" key="2">
    <source>
        <dbReference type="ARBA" id="ARBA00022448"/>
    </source>
</evidence>
<keyword evidence="7" id="KW-0446">Lipid-binding</keyword>
<evidence type="ECO:0000256" key="8">
    <source>
        <dbReference type="ARBA" id="ARBA00023136"/>
    </source>
</evidence>
<evidence type="ECO:0000256" key="4">
    <source>
        <dbReference type="ARBA" id="ARBA00022824"/>
    </source>
</evidence>
<protein>
    <recommendedName>
        <fullName evidence="11">SMP-LTD domain-containing protein</fullName>
    </recommendedName>
</protein>
<reference evidence="12" key="1">
    <citation type="submission" date="2013-07" db="EMBL/GenBank/DDBJ databases">
        <title>The Genome Sequence of Cryptococcus pinus CBS10737.</title>
        <authorList>
            <consortium name="The Broad Institute Genome Sequencing Platform"/>
            <person name="Cuomo C."/>
            <person name="Litvintseva A."/>
            <person name="Chen Y."/>
            <person name="Heitman J."/>
            <person name="Sun S."/>
            <person name="Springer D."/>
            <person name="Dromer F."/>
            <person name="Young S.K."/>
            <person name="Zeng Q."/>
            <person name="Gargeya S."/>
            <person name="Fitzgerald M."/>
            <person name="Abouelleil A."/>
            <person name="Alvarado L."/>
            <person name="Berlin A.M."/>
            <person name="Chapman S.B."/>
            <person name="Dewar J."/>
            <person name="Goldberg J."/>
            <person name="Griggs A."/>
            <person name="Gujja S."/>
            <person name="Hansen M."/>
            <person name="Howarth C."/>
            <person name="Imamovic A."/>
            <person name="Larimer J."/>
            <person name="McCowan C."/>
            <person name="Murphy C."/>
            <person name="Pearson M."/>
            <person name="Priest M."/>
            <person name="Roberts A."/>
            <person name="Saif S."/>
            <person name="Shea T."/>
            <person name="Sykes S."/>
            <person name="Wortman J."/>
            <person name="Nusbaum C."/>
            <person name="Birren B."/>
        </authorList>
    </citation>
    <scope>NUCLEOTIDE SEQUENCE [LARGE SCALE GENOMIC DNA]</scope>
    <source>
        <strain evidence="12">CBS 10737</strain>
    </source>
</reference>
<dbReference type="GO" id="GO:0005789">
    <property type="term" value="C:endoplasmic reticulum membrane"/>
    <property type="evidence" value="ECO:0007669"/>
    <property type="project" value="UniProtKB-SubCell"/>
</dbReference>
<feature type="compositionally biased region" description="Basic and acidic residues" evidence="9">
    <location>
        <begin position="944"/>
        <end position="969"/>
    </location>
</feature>
<feature type="region of interest" description="Disordered" evidence="9">
    <location>
        <begin position="617"/>
        <end position="655"/>
    </location>
</feature>
<evidence type="ECO:0000259" key="11">
    <source>
        <dbReference type="PROSITE" id="PS51847"/>
    </source>
</evidence>
<organism evidence="12">
    <name type="scientific">Kwoniella pini CBS 10737</name>
    <dbReference type="NCBI Taxonomy" id="1296096"/>
    <lineage>
        <taxon>Eukaryota</taxon>
        <taxon>Fungi</taxon>
        <taxon>Dikarya</taxon>
        <taxon>Basidiomycota</taxon>
        <taxon>Agaricomycotina</taxon>
        <taxon>Tremellomycetes</taxon>
        <taxon>Tremellales</taxon>
        <taxon>Cryptococcaceae</taxon>
        <taxon>Kwoniella</taxon>
    </lineage>
</organism>
<evidence type="ECO:0000256" key="9">
    <source>
        <dbReference type="SAM" id="MobiDB-lite"/>
    </source>
</evidence>
<feature type="compositionally biased region" description="Basic and acidic residues" evidence="9">
    <location>
        <begin position="107"/>
        <end position="124"/>
    </location>
</feature>
<dbReference type="RefSeq" id="XP_019012683.1">
    <property type="nucleotide sequence ID" value="XM_019153943.1"/>
</dbReference>
<evidence type="ECO:0000256" key="1">
    <source>
        <dbReference type="ARBA" id="ARBA00004586"/>
    </source>
</evidence>
<proteinExistence type="predicted"/>
<feature type="compositionally biased region" description="Basic and acidic residues" evidence="9">
    <location>
        <begin position="689"/>
        <end position="700"/>
    </location>
</feature>
<evidence type="ECO:0000256" key="10">
    <source>
        <dbReference type="SAM" id="Phobius"/>
    </source>
</evidence>
<reference evidence="12" key="3">
    <citation type="submission" date="2016-07" db="EMBL/GenBank/DDBJ databases">
        <title>Evolution of pathogenesis and genome organization in the Tremellales.</title>
        <authorList>
            <person name="Cuomo C."/>
            <person name="Litvintseva A."/>
            <person name="Heitman J."/>
            <person name="Chen Y."/>
            <person name="Sun S."/>
            <person name="Springer D."/>
            <person name="Dromer F."/>
            <person name="Young S."/>
            <person name="Zeng Q."/>
            <person name="Chapman S."/>
            <person name="Gujja S."/>
            <person name="Saif S."/>
            <person name="Birren B."/>
        </authorList>
    </citation>
    <scope>NUCLEOTIDE SEQUENCE</scope>
    <source>
        <strain evidence="12">CBS 10737</strain>
    </source>
</reference>
<dbReference type="GO" id="GO:0008289">
    <property type="term" value="F:lipid binding"/>
    <property type="evidence" value="ECO:0007669"/>
    <property type="project" value="UniProtKB-KW"/>
</dbReference>
<evidence type="ECO:0000313" key="12">
    <source>
        <dbReference type="EMBL" id="OCF51464.1"/>
    </source>
</evidence>
<evidence type="ECO:0000313" key="13">
    <source>
        <dbReference type="EMBL" id="WWC70691.1"/>
    </source>
</evidence>
<feature type="region of interest" description="Disordered" evidence="9">
    <location>
        <begin position="91"/>
        <end position="141"/>
    </location>
</feature>
<feature type="region of interest" description="Disordered" evidence="9">
    <location>
        <begin position="1112"/>
        <end position="1155"/>
    </location>
</feature>
<reference evidence="13" key="4">
    <citation type="submission" date="2024-02" db="EMBL/GenBank/DDBJ databases">
        <title>Comparative genomics of Cryptococcus and Kwoniella reveals pathogenesis evolution and contrasting modes of karyotype evolution via chromosome fusion or intercentromeric recombination.</title>
        <authorList>
            <person name="Coelho M.A."/>
            <person name="David-Palma M."/>
            <person name="Shea T."/>
            <person name="Bowers K."/>
            <person name="McGinley-Smith S."/>
            <person name="Mohammad A.W."/>
            <person name="Gnirke A."/>
            <person name="Yurkov A.M."/>
            <person name="Nowrousian M."/>
            <person name="Sun S."/>
            <person name="Cuomo C.A."/>
            <person name="Heitman J."/>
        </authorList>
    </citation>
    <scope>NUCLEOTIDE SEQUENCE</scope>
    <source>
        <strain evidence="13">CBS 10737</strain>
    </source>
</reference>
<dbReference type="GO" id="GO:0015914">
    <property type="term" value="P:phospholipid transport"/>
    <property type="evidence" value="ECO:0007669"/>
    <property type="project" value="TreeGrafter"/>
</dbReference>
<feature type="compositionally biased region" description="Polar residues" evidence="9">
    <location>
        <begin position="617"/>
        <end position="649"/>
    </location>
</feature>